<dbReference type="InterPro" id="IPR025738">
    <property type="entry name" value="BatD"/>
</dbReference>
<feature type="transmembrane region" description="Helical" evidence="1">
    <location>
        <begin position="740"/>
        <end position="761"/>
    </location>
</feature>
<organism evidence="2 3">
    <name type="scientific">Brevifollis gellanilyticus</name>
    <dbReference type="NCBI Taxonomy" id="748831"/>
    <lineage>
        <taxon>Bacteria</taxon>
        <taxon>Pseudomonadati</taxon>
        <taxon>Verrucomicrobiota</taxon>
        <taxon>Verrucomicrobiia</taxon>
        <taxon>Verrucomicrobiales</taxon>
        <taxon>Verrucomicrobiaceae</taxon>
    </lineage>
</organism>
<sequence length="844" mass="91513">MALFSAVAGHAATVRAYVQPATARPNQVINYVITVQDGQAQSLPNLRFPLQIQQQSGVSSSQQIQIVNGRQSVSLQLSWGIVASEPGEFVIPTQTLVVDGQNLTTNEVKLTVENGGGDFRQDAGDDPNKPILQIELGKKEIYQGEVVPVNVSLYMPRVVQLRRLGLIEMEKSDFAIARFPQTNEQSSTIIDGVGYYVLTFRSTLSSLRTGDLKVGPANLELLVEVPMEGQQQRGNFPPGFGQNFPPGFFPGMSEPRKLEVKSQQVTLKVLPLPAEGKPANFSGAVGEFQMTASASPTDLTVGDPISAEIAVAGAGNFDALTTPSLVSNGGWKLYPAKRYVIEGPMDQNQTPTLERKIGYTQVLVPEAVHPVLPAFELNYFSPSQKQYVVLRTEPIPLNMKPAPATAGVESAGAGTATTVTDVQAPPPVADPQADITDILVRPPDRSNWLAPTSVLLLHSRAFWSLQAVPVSLLVLACLLAVARRRRAEALAGNAGSLRLAWEEFEAASNRSGTSDKEFLREAAQFIQQVNGSQRATGPVQAILDRYEATNFTASNTPSLEPAARREIHSTLAALMRQTLAKLSVIALAFVLSASVLQGAEAPKAVAASPDDVYRDAVTELDKGNFSRAQYLAESLTKKTPPQLSAELFQVIGHARYRQGDMGRAALWYQRAQLLDGRNPELKQNLRHIFERTRYLTFGESSPLRLASLWLTTNEWLILAAAGAWLFLLALTWRVFRSSPWAVVVCVVSIMVALPAGAFAALRPLGPERVKDISVVTLPDVNSYTSATVTSGSVIALPPGTQVRTLEKRGAWFYVEIPSSPENLRGWVESGSITPLWAWDASLVP</sequence>
<comment type="caution">
    <text evidence="2">The sequence shown here is derived from an EMBL/GenBank/DDBJ whole genome shotgun (WGS) entry which is preliminary data.</text>
</comment>
<dbReference type="AlphaFoldDB" id="A0A512M7C9"/>
<dbReference type="Proteomes" id="UP000321577">
    <property type="component" value="Unassembled WGS sequence"/>
</dbReference>
<keyword evidence="3" id="KW-1185">Reference proteome</keyword>
<dbReference type="RefSeq" id="WP_170266696.1">
    <property type="nucleotide sequence ID" value="NZ_BKAG01000011.1"/>
</dbReference>
<keyword evidence="1" id="KW-0812">Transmembrane</keyword>
<accession>A0A512M7C9</accession>
<reference evidence="2 3" key="1">
    <citation type="submission" date="2019-07" db="EMBL/GenBank/DDBJ databases">
        <title>Whole genome shotgun sequence of Brevifollis gellanilyticus NBRC 108608.</title>
        <authorList>
            <person name="Hosoyama A."/>
            <person name="Uohara A."/>
            <person name="Ohji S."/>
            <person name="Ichikawa N."/>
        </authorList>
    </citation>
    <scope>NUCLEOTIDE SEQUENCE [LARGE SCALE GENOMIC DNA]</scope>
    <source>
        <strain evidence="2 3">NBRC 108608</strain>
    </source>
</reference>
<dbReference type="SUPFAM" id="SSF48452">
    <property type="entry name" value="TPR-like"/>
    <property type="match status" value="1"/>
</dbReference>
<dbReference type="Gene3D" id="2.30.30.40">
    <property type="entry name" value="SH3 Domains"/>
    <property type="match status" value="1"/>
</dbReference>
<evidence type="ECO:0000313" key="3">
    <source>
        <dbReference type="Proteomes" id="UP000321577"/>
    </source>
</evidence>
<protein>
    <recommendedName>
        <fullName evidence="4">BatD protein</fullName>
    </recommendedName>
</protein>
<keyword evidence="1" id="KW-1133">Transmembrane helix</keyword>
<dbReference type="PANTHER" id="PTHR40940">
    <property type="entry name" value="PROTEIN BATD-RELATED"/>
    <property type="match status" value="1"/>
</dbReference>
<dbReference type="PANTHER" id="PTHR40940:SF2">
    <property type="entry name" value="BATD"/>
    <property type="match status" value="1"/>
</dbReference>
<dbReference type="Pfam" id="PF13584">
    <property type="entry name" value="BatD"/>
    <property type="match status" value="1"/>
</dbReference>
<evidence type="ECO:0008006" key="4">
    <source>
        <dbReference type="Google" id="ProtNLM"/>
    </source>
</evidence>
<name>A0A512M7C9_9BACT</name>
<evidence type="ECO:0000313" key="2">
    <source>
        <dbReference type="EMBL" id="GEP42640.1"/>
    </source>
</evidence>
<dbReference type="InterPro" id="IPR011990">
    <property type="entry name" value="TPR-like_helical_dom_sf"/>
</dbReference>
<dbReference type="EMBL" id="BKAG01000011">
    <property type="protein sequence ID" value="GEP42640.1"/>
    <property type="molecule type" value="Genomic_DNA"/>
</dbReference>
<keyword evidence="1" id="KW-0472">Membrane</keyword>
<feature type="transmembrane region" description="Helical" evidence="1">
    <location>
        <begin position="715"/>
        <end position="734"/>
    </location>
</feature>
<proteinExistence type="predicted"/>
<evidence type="ECO:0000256" key="1">
    <source>
        <dbReference type="SAM" id="Phobius"/>
    </source>
</evidence>
<gene>
    <name evidence="2" type="ORF">BGE01nite_19310</name>
</gene>